<gene>
    <name evidence="1" type="ORF">KGM_200874</name>
</gene>
<comment type="caution">
    <text evidence="1">The sequence shown here is derived from an EMBL/GenBank/DDBJ whole genome shotgun (WGS) entry which is preliminary data.</text>
</comment>
<accession>A0A212EZV6</accession>
<proteinExistence type="predicted"/>
<dbReference type="Proteomes" id="UP000007151">
    <property type="component" value="Unassembled WGS sequence"/>
</dbReference>
<dbReference type="EMBL" id="AGBW02011225">
    <property type="protein sequence ID" value="OWR47013.1"/>
    <property type="molecule type" value="Genomic_DNA"/>
</dbReference>
<dbReference type="KEGG" id="dpl:KGM_200874"/>
<protein>
    <submittedName>
        <fullName evidence="1">Uncharacterized protein</fullName>
    </submittedName>
</protein>
<dbReference type="AlphaFoldDB" id="A0A212EZV6"/>
<dbReference type="InParanoid" id="A0A212EZV6"/>
<keyword evidence="2" id="KW-1185">Reference proteome</keyword>
<reference evidence="1 2" key="1">
    <citation type="journal article" date="2011" name="Cell">
        <title>The monarch butterfly genome yields insights into long-distance migration.</title>
        <authorList>
            <person name="Zhan S."/>
            <person name="Merlin C."/>
            <person name="Boore J.L."/>
            <person name="Reppert S.M."/>
        </authorList>
    </citation>
    <scope>NUCLEOTIDE SEQUENCE [LARGE SCALE GENOMIC DNA]</scope>
    <source>
        <strain evidence="1">F-2</strain>
    </source>
</reference>
<name>A0A212EZV6_DANPL</name>
<organism evidence="1 2">
    <name type="scientific">Danaus plexippus plexippus</name>
    <dbReference type="NCBI Taxonomy" id="278856"/>
    <lineage>
        <taxon>Eukaryota</taxon>
        <taxon>Metazoa</taxon>
        <taxon>Ecdysozoa</taxon>
        <taxon>Arthropoda</taxon>
        <taxon>Hexapoda</taxon>
        <taxon>Insecta</taxon>
        <taxon>Pterygota</taxon>
        <taxon>Neoptera</taxon>
        <taxon>Endopterygota</taxon>
        <taxon>Lepidoptera</taxon>
        <taxon>Glossata</taxon>
        <taxon>Ditrysia</taxon>
        <taxon>Papilionoidea</taxon>
        <taxon>Nymphalidae</taxon>
        <taxon>Danainae</taxon>
        <taxon>Danaini</taxon>
        <taxon>Danaina</taxon>
        <taxon>Danaus</taxon>
        <taxon>Danaus</taxon>
    </lineage>
</organism>
<evidence type="ECO:0000313" key="1">
    <source>
        <dbReference type="EMBL" id="OWR47013.1"/>
    </source>
</evidence>
<evidence type="ECO:0000313" key="2">
    <source>
        <dbReference type="Proteomes" id="UP000007151"/>
    </source>
</evidence>
<sequence>MKRTESIKRISVYKKLNSILLAHMIKAVKATKTPLWRQLSACYEFIKTLEDLSILQTLVTYSLVSADQEQLLEPVKQQLELAVEHLESALQYLEFEKFNDDEILKEMLM</sequence>